<dbReference type="AlphaFoldDB" id="A0A072T1A1"/>
<sequence>MRLGSMPSRRHPVKPVPFRQTQGVRIYQGEQRRTMVGSMAAICRMLDAIPSASLAAGAEGY</sequence>
<evidence type="ECO:0000256" key="1">
    <source>
        <dbReference type="SAM" id="MobiDB-lite"/>
    </source>
</evidence>
<feature type="region of interest" description="Disordered" evidence="1">
    <location>
        <begin position="1"/>
        <end position="20"/>
    </location>
</feature>
<dbReference type="EMBL" id="JAIVFG010000012">
    <property type="protein sequence ID" value="MDB0571011.1"/>
    <property type="molecule type" value="Genomic_DNA"/>
</dbReference>
<evidence type="ECO:0000313" key="3">
    <source>
        <dbReference type="EMBL" id="MDB0571011.1"/>
    </source>
</evidence>
<accession>A0A072T1A1</accession>
<dbReference type="Proteomes" id="UP001144050">
    <property type="component" value="Unassembled WGS sequence"/>
</dbReference>
<organism evidence="2 4">
    <name type="scientific">Ralstonia solanacearum</name>
    <name type="common">Pseudomonas solanacearum</name>
    <dbReference type="NCBI Taxonomy" id="305"/>
    <lineage>
        <taxon>Bacteria</taxon>
        <taxon>Pseudomonadati</taxon>
        <taxon>Pseudomonadota</taxon>
        <taxon>Betaproteobacteria</taxon>
        <taxon>Burkholderiales</taxon>
        <taxon>Burkholderiaceae</taxon>
        <taxon>Ralstonia</taxon>
        <taxon>Ralstonia solanacearum species complex</taxon>
    </lineage>
</organism>
<name>A0A072T1A1_RALSL</name>
<dbReference type="EMBL" id="JAIVEX010000005">
    <property type="protein sequence ID" value="MDB0522064.1"/>
    <property type="molecule type" value="Genomic_DNA"/>
</dbReference>
<proteinExistence type="predicted"/>
<dbReference type="KEGG" id="rsy:RSUY_17410"/>
<evidence type="ECO:0000313" key="4">
    <source>
        <dbReference type="Proteomes" id="UP001143674"/>
    </source>
</evidence>
<protein>
    <submittedName>
        <fullName evidence="2">Uncharacterized protein</fullName>
    </submittedName>
</protein>
<gene>
    <name evidence="2" type="ORF">LBW55_10595</name>
    <name evidence="3" type="ORF">LBW59_09530</name>
</gene>
<dbReference type="Proteomes" id="UP001143674">
    <property type="component" value="Unassembled WGS sequence"/>
</dbReference>
<evidence type="ECO:0000313" key="2">
    <source>
        <dbReference type="EMBL" id="MDB0522064.1"/>
    </source>
</evidence>
<dbReference type="RefSeq" id="WP_039549556.1">
    <property type="nucleotide sequence ID" value="NZ_CDLW01000001.1"/>
</dbReference>
<reference evidence="2" key="1">
    <citation type="submission" date="2021-09" db="EMBL/GenBank/DDBJ databases">
        <title>Genomic analysis of Ralstonia spp.</title>
        <authorList>
            <person name="Aburjaile F."/>
            <person name="Ariute J.C."/>
            <person name="Pais A.K.L."/>
            <person name="Albuquerque G.M.R."/>
            <person name="Silva A.M.F."/>
            <person name="Brenig B."/>
            <person name="Azevedo V."/>
            <person name="Matiuzzi M."/>
            <person name="Ramos R."/>
            <person name="Goes-Neto A."/>
            <person name="Soares S."/>
            <person name="Iseppon A.M.B."/>
            <person name="Souza E."/>
            <person name="Gama M."/>
        </authorList>
    </citation>
    <scope>NUCLEOTIDE SEQUENCE</scope>
    <source>
        <strain evidence="2">B4</strain>
        <strain evidence="3">CCRMRs91</strain>
    </source>
</reference>
<comment type="caution">
    <text evidence="2">The sequence shown here is derived from an EMBL/GenBank/DDBJ whole genome shotgun (WGS) entry which is preliminary data.</text>
</comment>